<proteinExistence type="predicted"/>
<evidence type="ECO:0000313" key="2">
    <source>
        <dbReference type="Proteomes" id="UP000015103"/>
    </source>
</evidence>
<reference evidence="1" key="1">
    <citation type="submission" date="2015-05" db="UniProtKB">
        <authorList>
            <consortium name="EnsemblMetazoa"/>
        </authorList>
    </citation>
    <scope>IDENTIFICATION</scope>
</reference>
<dbReference type="HOGENOM" id="CLU_934805_0_0_1"/>
<evidence type="ECO:0000313" key="1">
    <source>
        <dbReference type="EnsemblMetazoa" id="RPRC013623-PA"/>
    </source>
</evidence>
<protein>
    <submittedName>
        <fullName evidence="1">Uncharacterized protein</fullName>
    </submittedName>
</protein>
<sequence>MADWQLQKLCYLRLVETVDTLAMPFNWARELRKFLCAIGAKDVWTSQNLELIIKNRKSSVEKLKNHLISMDVQKVINSNFNLYYRNVSSLGLPEKYLEFNVHINKIRLLAQLRLAFKVTQEGKWIFLPPGMKKYTKVFFRCATNKAVKSSIPILINEVKHEIQIDVREGEANVKVYPDLLDFGVLDVGCPFVSKNVSLENGGVCPAMFSVEFAASHLQLVAYPRIGRIGAYKNKTIKIVMTCFEVGEYLVEMCLFICWYEDYKRADFPLWISARGALIPVMFLSFFKNLYTRCPKLYG</sequence>
<dbReference type="VEuPathDB" id="VectorBase:RPRC013623"/>
<name>T1IBF3_RHOPR</name>
<dbReference type="Gene3D" id="2.60.40.10">
    <property type="entry name" value="Immunoglobulins"/>
    <property type="match status" value="1"/>
</dbReference>
<dbReference type="InParanoid" id="T1IBF3"/>
<accession>T1IBF3</accession>
<dbReference type="AlphaFoldDB" id="T1IBF3"/>
<dbReference type="InterPro" id="IPR013783">
    <property type="entry name" value="Ig-like_fold"/>
</dbReference>
<dbReference type="Proteomes" id="UP000015103">
    <property type="component" value="Unassembled WGS sequence"/>
</dbReference>
<dbReference type="eggNOG" id="ENOG502RU86">
    <property type="taxonomic scope" value="Eukaryota"/>
</dbReference>
<dbReference type="EMBL" id="ACPB03006676">
    <property type="status" value="NOT_ANNOTATED_CDS"/>
    <property type="molecule type" value="Genomic_DNA"/>
</dbReference>
<dbReference type="EnsemblMetazoa" id="RPRC013623-RA">
    <property type="protein sequence ID" value="RPRC013623-PA"/>
    <property type="gene ID" value="RPRC013623"/>
</dbReference>
<organism evidence="1 2">
    <name type="scientific">Rhodnius prolixus</name>
    <name type="common">Triatomid bug</name>
    <dbReference type="NCBI Taxonomy" id="13249"/>
    <lineage>
        <taxon>Eukaryota</taxon>
        <taxon>Metazoa</taxon>
        <taxon>Ecdysozoa</taxon>
        <taxon>Arthropoda</taxon>
        <taxon>Hexapoda</taxon>
        <taxon>Insecta</taxon>
        <taxon>Pterygota</taxon>
        <taxon>Neoptera</taxon>
        <taxon>Paraneoptera</taxon>
        <taxon>Hemiptera</taxon>
        <taxon>Heteroptera</taxon>
        <taxon>Panheteroptera</taxon>
        <taxon>Cimicomorpha</taxon>
        <taxon>Reduviidae</taxon>
        <taxon>Triatominae</taxon>
        <taxon>Rhodnius</taxon>
    </lineage>
</organism>
<keyword evidence="2" id="KW-1185">Reference proteome</keyword>